<evidence type="ECO:0000256" key="11">
    <source>
        <dbReference type="RuleBase" id="RU367150"/>
    </source>
</evidence>
<accession>A0A1G4K5W7</accession>
<dbReference type="OrthoDB" id="4056921at2759"/>
<dbReference type="Gene3D" id="3.30.457.50">
    <property type="entry name" value="Chromosome segregation protein Spc25"/>
    <property type="match status" value="1"/>
</dbReference>
<evidence type="ECO:0000256" key="4">
    <source>
        <dbReference type="ARBA" id="ARBA00022454"/>
    </source>
</evidence>
<feature type="domain" description="Chromosome segregation protein Spc25 C-terminal" evidence="13">
    <location>
        <begin position="153"/>
        <end position="221"/>
    </location>
</feature>
<evidence type="ECO:0000256" key="5">
    <source>
        <dbReference type="ARBA" id="ARBA00022618"/>
    </source>
</evidence>
<dbReference type="CDD" id="cd23784">
    <property type="entry name" value="RWD_Spc25"/>
    <property type="match status" value="1"/>
</dbReference>
<evidence type="ECO:0000256" key="8">
    <source>
        <dbReference type="ARBA" id="ARBA00023054"/>
    </source>
</evidence>
<sequence length="229" mass="26308">MAIGQFSELQGAMEEFQEKLRVALENHKLTLLKTIDAYKADVDSLEIQQQKSRAKLTQLIEDEKTLKNEIESSEREKDENAAKMEVYRLRKQQLENERAALTADANKLQHLLTEKHDEIRNKRKHIQEQQQRDIAEVNAYSHVLGLDIEAPAPQVLQFVFHRVSESDPTASCEISLDLSQTQYKLTESRPSLSRKTLDELELNLNDTGDLSHFLKVSRAALIRELDTVS</sequence>
<keyword evidence="7 11" id="KW-0995">Kinetochore</keyword>
<dbReference type="InterPro" id="IPR013255">
    <property type="entry name" value="Spc25_C"/>
</dbReference>
<name>A0A1G4K5W7_9SACH</name>
<evidence type="ECO:0000256" key="3">
    <source>
        <dbReference type="ARBA" id="ARBA00011562"/>
    </source>
</evidence>
<keyword evidence="4 11" id="KW-0158">Chromosome</keyword>
<evidence type="ECO:0000256" key="2">
    <source>
        <dbReference type="ARBA" id="ARBA00006379"/>
    </source>
</evidence>
<keyword evidence="9 11" id="KW-0131">Cell cycle</keyword>
<dbReference type="Pfam" id="PF08234">
    <property type="entry name" value="Spindle_Spc25"/>
    <property type="match status" value="1"/>
</dbReference>
<feature type="coiled-coil region" evidence="12">
    <location>
        <begin position="6"/>
        <end position="132"/>
    </location>
</feature>
<evidence type="ECO:0000256" key="7">
    <source>
        <dbReference type="ARBA" id="ARBA00022838"/>
    </source>
</evidence>
<keyword evidence="6 11" id="KW-0498">Mitosis</keyword>
<dbReference type="GO" id="GO:0051301">
    <property type="term" value="P:cell division"/>
    <property type="evidence" value="ECO:0007669"/>
    <property type="project" value="UniProtKB-UniRule"/>
</dbReference>
<evidence type="ECO:0000256" key="12">
    <source>
        <dbReference type="SAM" id="Coils"/>
    </source>
</evidence>
<dbReference type="Proteomes" id="UP000191144">
    <property type="component" value="Chromosome G"/>
</dbReference>
<dbReference type="AlphaFoldDB" id="A0A1G4K5W7"/>
<dbReference type="PANTHER" id="PTHR14281:SF0">
    <property type="entry name" value="KINETOCHORE PROTEIN SPC25"/>
    <property type="match status" value="1"/>
</dbReference>
<keyword evidence="8 12" id="KW-0175">Coiled coil</keyword>
<keyword evidence="15" id="KW-1185">Reference proteome</keyword>
<keyword evidence="5 11" id="KW-0132">Cell division</keyword>
<dbReference type="PANTHER" id="PTHR14281">
    <property type="entry name" value="KINETOCHORE PROTEIN SPC25-RELATED"/>
    <property type="match status" value="1"/>
</dbReference>
<dbReference type="InterPro" id="IPR045143">
    <property type="entry name" value="Spc25"/>
</dbReference>
<comment type="similarity">
    <text evidence="2 11">Belongs to the SPC25 family.</text>
</comment>
<dbReference type="EMBL" id="LT598484">
    <property type="protein sequence ID" value="SCU99131.1"/>
    <property type="molecule type" value="Genomic_DNA"/>
</dbReference>
<evidence type="ECO:0000256" key="10">
    <source>
        <dbReference type="ARBA" id="ARBA00023328"/>
    </source>
</evidence>
<evidence type="ECO:0000313" key="15">
    <source>
        <dbReference type="Proteomes" id="UP000191144"/>
    </source>
</evidence>
<keyword evidence="10 11" id="KW-0137">Centromere</keyword>
<evidence type="ECO:0000256" key="6">
    <source>
        <dbReference type="ARBA" id="ARBA00022776"/>
    </source>
</evidence>
<keyword evidence="11" id="KW-0539">Nucleus</keyword>
<comment type="function">
    <text evidence="1 11">Acts as a component of the essential kinetochore-associated NDC80 complex, which is required for chromosome segregation and spindle checkpoint activity.</text>
</comment>
<organism evidence="14 15">
    <name type="scientific">Lachancea meyersii CBS 8951</name>
    <dbReference type="NCBI Taxonomy" id="1266667"/>
    <lineage>
        <taxon>Eukaryota</taxon>
        <taxon>Fungi</taxon>
        <taxon>Dikarya</taxon>
        <taxon>Ascomycota</taxon>
        <taxon>Saccharomycotina</taxon>
        <taxon>Saccharomycetes</taxon>
        <taxon>Saccharomycetales</taxon>
        <taxon>Saccharomycetaceae</taxon>
        <taxon>Lachancea</taxon>
    </lineage>
</organism>
<evidence type="ECO:0000256" key="1">
    <source>
        <dbReference type="ARBA" id="ARBA00002772"/>
    </source>
</evidence>
<comment type="subunit">
    <text evidence="3">Component of the NDC80 complex, which consists of NDC80, NUF2, SPC24 and SPC25.</text>
</comment>
<comment type="subcellular location">
    <subcellularLocation>
        <location evidence="11">Nucleus</location>
    </subcellularLocation>
    <subcellularLocation>
        <location evidence="11">Chromosome</location>
        <location evidence="11">Centromere</location>
        <location evidence="11">Kinetochore</location>
    </subcellularLocation>
</comment>
<proteinExistence type="inferred from homology"/>
<dbReference type="GO" id="GO:0031262">
    <property type="term" value="C:Ndc80 complex"/>
    <property type="evidence" value="ECO:0007669"/>
    <property type="project" value="InterPro"/>
</dbReference>
<protein>
    <recommendedName>
        <fullName evidence="11">Kinetochore protein SPC25</fullName>
    </recommendedName>
</protein>
<dbReference type="GO" id="GO:0007059">
    <property type="term" value="P:chromosome segregation"/>
    <property type="evidence" value="ECO:0007669"/>
    <property type="project" value="InterPro"/>
</dbReference>
<dbReference type="GO" id="GO:0005634">
    <property type="term" value="C:nucleus"/>
    <property type="evidence" value="ECO:0007669"/>
    <property type="project" value="UniProtKB-SubCell"/>
</dbReference>
<gene>
    <name evidence="14" type="ORF">LAME_0G01948G</name>
</gene>
<reference evidence="15" key="1">
    <citation type="submission" date="2016-03" db="EMBL/GenBank/DDBJ databases">
        <authorList>
            <person name="Devillers Hugo."/>
        </authorList>
    </citation>
    <scope>NUCLEOTIDE SEQUENCE [LARGE SCALE GENOMIC DNA]</scope>
</reference>
<evidence type="ECO:0000259" key="13">
    <source>
        <dbReference type="Pfam" id="PF08234"/>
    </source>
</evidence>
<evidence type="ECO:0000313" key="14">
    <source>
        <dbReference type="EMBL" id="SCU99131.1"/>
    </source>
</evidence>
<evidence type="ECO:0000256" key="9">
    <source>
        <dbReference type="ARBA" id="ARBA00023306"/>
    </source>
</evidence>